<dbReference type="Pfam" id="PF01455">
    <property type="entry name" value="HupF_HypC"/>
    <property type="match status" value="1"/>
</dbReference>
<evidence type="ECO:0000313" key="2">
    <source>
        <dbReference type="EMBL" id="SEQ42823.1"/>
    </source>
</evidence>
<dbReference type="PANTHER" id="PTHR35177:SF2">
    <property type="entry name" value="HYDROGENASE MATURATION FACTOR HYBG"/>
    <property type="match status" value="1"/>
</dbReference>
<evidence type="ECO:0000256" key="1">
    <source>
        <dbReference type="ARBA" id="ARBA00006018"/>
    </source>
</evidence>
<protein>
    <submittedName>
        <fullName evidence="2">Hydrogenase expression/formation protein HypC</fullName>
    </submittedName>
</protein>
<dbReference type="GO" id="GO:1902670">
    <property type="term" value="F:carbon dioxide binding"/>
    <property type="evidence" value="ECO:0007669"/>
    <property type="project" value="TreeGrafter"/>
</dbReference>
<dbReference type="RefSeq" id="WP_093284941.1">
    <property type="nucleotide sequence ID" value="NZ_FOFS01000006.1"/>
</dbReference>
<evidence type="ECO:0000313" key="3">
    <source>
        <dbReference type="Proteomes" id="UP000199233"/>
    </source>
</evidence>
<proteinExistence type="inferred from homology"/>
<dbReference type="Proteomes" id="UP000199233">
    <property type="component" value="Unassembled WGS sequence"/>
</dbReference>
<dbReference type="InterPro" id="IPR001109">
    <property type="entry name" value="Hydrogenase_HupF/HypC"/>
</dbReference>
<dbReference type="NCBIfam" id="TIGR00074">
    <property type="entry name" value="hypC_hupF"/>
    <property type="match status" value="1"/>
</dbReference>
<dbReference type="InterPro" id="IPR019812">
    <property type="entry name" value="Hydgase_assmbl_chp_CS"/>
</dbReference>
<organism evidence="2 3">
    <name type="scientific">Solimonas aquatica</name>
    <dbReference type="NCBI Taxonomy" id="489703"/>
    <lineage>
        <taxon>Bacteria</taxon>
        <taxon>Pseudomonadati</taxon>
        <taxon>Pseudomonadota</taxon>
        <taxon>Gammaproteobacteria</taxon>
        <taxon>Nevskiales</taxon>
        <taxon>Nevskiaceae</taxon>
        <taxon>Solimonas</taxon>
    </lineage>
</organism>
<dbReference type="STRING" id="489703.SAMN04488038_106145"/>
<comment type="similarity">
    <text evidence="1">Belongs to the HupF/HypC family.</text>
</comment>
<dbReference type="PROSITE" id="PS01097">
    <property type="entry name" value="HUPF_HYPC"/>
    <property type="match status" value="1"/>
</dbReference>
<dbReference type="PRINTS" id="PR00445">
    <property type="entry name" value="HUPFHYPC"/>
</dbReference>
<reference evidence="2 3" key="1">
    <citation type="submission" date="2016-10" db="EMBL/GenBank/DDBJ databases">
        <authorList>
            <person name="de Groot N.N."/>
        </authorList>
    </citation>
    <scope>NUCLEOTIDE SEQUENCE [LARGE SCALE GENOMIC DNA]</scope>
    <source>
        <strain evidence="2 3">DSM 25927</strain>
    </source>
</reference>
<name>A0A1H9FYX3_9GAMM</name>
<dbReference type="Gene3D" id="2.30.30.140">
    <property type="match status" value="1"/>
</dbReference>
<keyword evidence="3" id="KW-1185">Reference proteome</keyword>
<dbReference type="EMBL" id="FOFS01000006">
    <property type="protein sequence ID" value="SEQ42823.1"/>
    <property type="molecule type" value="Genomic_DNA"/>
</dbReference>
<dbReference type="AlphaFoldDB" id="A0A1H9FYX3"/>
<dbReference type="SUPFAM" id="SSF159127">
    <property type="entry name" value="HupF/HypC-like"/>
    <property type="match status" value="1"/>
</dbReference>
<dbReference type="GO" id="GO:0005506">
    <property type="term" value="F:iron ion binding"/>
    <property type="evidence" value="ECO:0007669"/>
    <property type="project" value="TreeGrafter"/>
</dbReference>
<dbReference type="GO" id="GO:0051604">
    <property type="term" value="P:protein maturation"/>
    <property type="evidence" value="ECO:0007669"/>
    <property type="project" value="TreeGrafter"/>
</dbReference>
<sequence>MCVGIPMRVLSSADGMAECEGRGERRRVRMALVGEVPVGEQVLVFLDSAIERLDAARAAEIEAALDLLQAALHGEHSSAAPPFSLPSAMDAGSLAALTGAAESAKH</sequence>
<gene>
    <name evidence="2" type="ORF">SAMN04488038_106145</name>
</gene>
<dbReference type="PANTHER" id="PTHR35177">
    <property type="entry name" value="HYDROGENASE MATURATION FACTOR HYBG"/>
    <property type="match status" value="1"/>
</dbReference>
<accession>A0A1H9FYX3</accession>